<proteinExistence type="predicted"/>
<keyword evidence="2" id="KW-0804">Transcription</keyword>
<dbReference type="AlphaFoldDB" id="A0A2V3IP98"/>
<dbReference type="InterPro" id="IPR017930">
    <property type="entry name" value="Myb_dom"/>
</dbReference>
<evidence type="ECO:0000313" key="8">
    <source>
        <dbReference type="Proteomes" id="UP000247409"/>
    </source>
</evidence>
<feature type="compositionally biased region" description="Low complexity" evidence="4">
    <location>
        <begin position="172"/>
        <end position="188"/>
    </location>
</feature>
<dbReference type="OrthoDB" id="118550at2759"/>
<organism evidence="7 8">
    <name type="scientific">Gracilariopsis chorda</name>
    <dbReference type="NCBI Taxonomy" id="448386"/>
    <lineage>
        <taxon>Eukaryota</taxon>
        <taxon>Rhodophyta</taxon>
        <taxon>Florideophyceae</taxon>
        <taxon>Rhodymeniophycidae</taxon>
        <taxon>Gracilariales</taxon>
        <taxon>Gracilariaceae</taxon>
        <taxon>Gracilariopsis</taxon>
    </lineage>
</organism>
<comment type="caution">
    <text evidence="7">The sequence shown here is derived from an EMBL/GenBank/DDBJ whole genome shotgun (WGS) entry which is preliminary data.</text>
</comment>
<feature type="domain" description="Myb-like" evidence="5">
    <location>
        <begin position="205"/>
        <end position="255"/>
    </location>
</feature>
<dbReference type="InterPro" id="IPR006447">
    <property type="entry name" value="Myb_dom_plants"/>
</dbReference>
<accession>A0A2V3IP98</accession>
<protein>
    <submittedName>
        <fullName evidence="7">Protein LHY</fullName>
    </submittedName>
</protein>
<evidence type="ECO:0000259" key="5">
    <source>
        <dbReference type="PROSITE" id="PS50090"/>
    </source>
</evidence>
<reference evidence="7 8" key="1">
    <citation type="journal article" date="2018" name="Mol. Biol. Evol.">
        <title>Analysis of the draft genome of the red seaweed Gracilariopsis chorda provides insights into genome size evolution in Rhodophyta.</title>
        <authorList>
            <person name="Lee J."/>
            <person name="Yang E.C."/>
            <person name="Graf L."/>
            <person name="Yang J.H."/>
            <person name="Qiu H."/>
            <person name="Zel Zion U."/>
            <person name="Chan C.X."/>
            <person name="Stephens T.G."/>
            <person name="Weber A.P.M."/>
            <person name="Boo G.H."/>
            <person name="Boo S.M."/>
            <person name="Kim K.M."/>
            <person name="Shin Y."/>
            <person name="Jung M."/>
            <person name="Lee S.J."/>
            <person name="Yim H.S."/>
            <person name="Lee J.H."/>
            <person name="Bhattacharya D."/>
            <person name="Yoon H.S."/>
        </authorList>
    </citation>
    <scope>NUCLEOTIDE SEQUENCE [LARGE SCALE GENOMIC DNA]</scope>
    <source>
        <strain evidence="7 8">SKKU-2015</strain>
        <tissue evidence="7">Whole body</tissue>
    </source>
</reference>
<evidence type="ECO:0000256" key="4">
    <source>
        <dbReference type="SAM" id="MobiDB-lite"/>
    </source>
</evidence>
<evidence type="ECO:0000313" key="7">
    <source>
        <dbReference type="EMBL" id="PXF43877.1"/>
    </source>
</evidence>
<evidence type="ECO:0000256" key="1">
    <source>
        <dbReference type="ARBA" id="ARBA00023015"/>
    </source>
</evidence>
<feature type="domain" description="HTH myb-type" evidence="6">
    <location>
        <begin position="211"/>
        <end position="259"/>
    </location>
</feature>
<name>A0A2V3IP98_9FLOR</name>
<dbReference type="SMART" id="SM00717">
    <property type="entry name" value="SANT"/>
    <property type="match status" value="1"/>
</dbReference>
<feature type="compositionally biased region" description="Basic residues" evidence="4">
    <location>
        <begin position="198"/>
        <end position="208"/>
    </location>
</feature>
<dbReference type="EMBL" id="NBIV01000108">
    <property type="protein sequence ID" value="PXF43877.1"/>
    <property type="molecule type" value="Genomic_DNA"/>
</dbReference>
<dbReference type="PANTHER" id="PTHR12802">
    <property type="entry name" value="SWI/SNF COMPLEX-RELATED"/>
    <property type="match status" value="1"/>
</dbReference>
<dbReference type="InterPro" id="IPR009057">
    <property type="entry name" value="Homeodomain-like_sf"/>
</dbReference>
<dbReference type="Gene3D" id="1.10.10.60">
    <property type="entry name" value="Homeodomain-like"/>
    <property type="match status" value="1"/>
</dbReference>
<dbReference type="Proteomes" id="UP000247409">
    <property type="component" value="Unassembled WGS sequence"/>
</dbReference>
<dbReference type="CDD" id="cd00167">
    <property type="entry name" value="SANT"/>
    <property type="match status" value="1"/>
</dbReference>
<gene>
    <name evidence="7" type="ORF">BWQ96_06343</name>
</gene>
<dbReference type="PROSITE" id="PS50090">
    <property type="entry name" value="MYB_LIKE"/>
    <property type="match status" value="1"/>
</dbReference>
<keyword evidence="1" id="KW-0805">Transcription regulation</keyword>
<sequence>MDSFEENSNWVQPPALLPSEFYFEEPSELLVSLTEYNPSTRDNEDLETLIPTPFSSPQNVSDVEPLFGHITQTSVQQEVGGSVFEPTGDKWTCGSLSGVSGNLCGQQQQLNLSLDGNHEISLMDDARKDPNTSQCIDQYRFQTDKERIKRELEAALGTSLALSEHHSHPETSFVSSKSDSPASPRSNSMGVVRESNRQKRTKNKRARAPARPWTEEEHQRFKASLELYGRNWEKCAKYIGTRRAQLVRSHAQKYLIKLWKLGKPLPKKVAESGKGYTLSGKPLLAESASARSYLTRITGPTVPVDQSD</sequence>
<evidence type="ECO:0000256" key="3">
    <source>
        <dbReference type="ARBA" id="ARBA00023242"/>
    </source>
</evidence>
<dbReference type="NCBIfam" id="TIGR01557">
    <property type="entry name" value="myb_SHAQKYF"/>
    <property type="match status" value="1"/>
</dbReference>
<dbReference type="SUPFAM" id="SSF46689">
    <property type="entry name" value="Homeodomain-like"/>
    <property type="match status" value="1"/>
</dbReference>
<keyword evidence="8" id="KW-1185">Reference proteome</keyword>
<dbReference type="PROSITE" id="PS51294">
    <property type="entry name" value="HTH_MYB"/>
    <property type="match status" value="1"/>
</dbReference>
<keyword evidence="3" id="KW-0539">Nucleus</keyword>
<dbReference type="Pfam" id="PF00249">
    <property type="entry name" value="Myb_DNA-binding"/>
    <property type="match status" value="1"/>
</dbReference>
<feature type="region of interest" description="Disordered" evidence="4">
    <location>
        <begin position="160"/>
        <end position="215"/>
    </location>
</feature>
<evidence type="ECO:0000256" key="2">
    <source>
        <dbReference type="ARBA" id="ARBA00023163"/>
    </source>
</evidence>
<evidence type="ECO:0000259" key="6">
    <source>
        <dbReference type="PROSITE" id="PS51294"/>
    </source>
</evidence>
<dbReference type="InterPro" id="IPR001005">
    <property type="entry name" value="SANT/Myb"/>
</dbReference>
<dbReference type="STRING" id="448386.A0A2V3IP98"/>
<dbReference type="GO" id="GO:0003677">
    <property type="term" value="F:DNA binding"/>
    <property type="evidence" value="ECO:0007669"/>
    <property type="project" value="InterPro"/>
</dbReference>